<comment type="caution">
    <text evidence="3">The sequence shown here is derived from an EMBL/GenBank/DDBJ whole genome shotgun (WGS) entry which is preliminary data.</text>
</comment>
<protein>
    <submittedName>
        <fullName evidence="3">Uncharacterized protein</fullName>
    </submittedName>
</protein>
<dbReference type="Proteomes" id="UP000737018">
    <property type="component" value="Unassembled WGS sequence"/>
</dbReference>
<dbReference type="AlphaFoldDB" id="A0A8J4RPH1"/>
<organism evidence="3 4">
    <name type="scientific">Castanea mollissima</name>
    <name type="common">Chinese chestnut</name>
    <dbReference type="NCBI Taxonomy" id="60419"/>
    <lineage>
        <taxon>Eukaryota</taxon>
        <taxon>Viridiplantae</taxon>
        <taxon>Streptophyta</taxon>
        <taxon>Embryophyta</taxon>
        <taxon>Tracheophyta</taxon>
        <taxon>Spermatophyta</taxon>
        <taxon>Magnoliopsida</taxon>
        <taxon>eudicotyledons</taxon>
        <taxon>Gunneridae</taxon>
        <taxon>Pentapetalae</taxon>
        <taxon>rosids</taxon>
        <taxon>fabids</taxon>
        <taxon>Fagales</taxon>
        <taxon>Fagaceae</taxon>
        <taxon>Castanea</taxon>
    </lineage>
</organism>
<reference evidence="3" key="1">
    <citation type="submission" date="2020-03" db="EMBL/GenBank/DDBJ databases">
        <title>Castanea mollissima Vanexum genome sequencing.</title>
        <authorList>
            <person name="Staton M."/>
        </authorList>
    </citation>
    <scope>NUCLEOTIDE SEQUENCE</scope>
    <source>
        <tissue evidence="3">Leaf</tissue>
    </source>
</reference>
<evidence type="ECO:0000256" key="1">
    <source>
        <dbReference type="SAM" id="MobiDB-lite"/>
    </source>
</evidence>
<evidence type="ECO:0000313" key="4">
    <source>
        <dbReference type="Proteomes" id="UP000737018"/>
    </source>
</evidence>
<keyword evidence="2" id="KW-0472">Membrane</keyword>
<gene>
    <name evidence="3" type="ORF">CMV_003005</name>
</gene>
<name>A0A8J4RPH1_9ROSI</name>
<keyword evidence="2" id="KW-0812">Transmembrane</keyword>
<sequence length="93" mass="9762">MDQYGKQGRNGSKNPARGKAPPGPGSGPDLANLPPARGNTIKKKAVAAIVSDVVGFFSASAVAFRMLKGFSDYEFGVLVGVCNDRLAVAFRMF</sequence>
<feature type="transmembrane region" description="Helical" evidence="2">
    <location>
        <begin position="45"/>
        <end position="67"/>
    </location>
</feature>
<dbReference type="EMBL" id="JRKL02000227">
    <property type="protein sequence ID" value="KAF3973590.1"/>
    <property type="molecule type" value="Genomic_DNA"/>
</dbReference>
<evidence type="ECO:0000256" key="2">
    <source>
        <dbReference type="SAM" id="Phobius"/>
    </source>
</evidence>
<keyword evidence="2" id="KW-1133">Transmembrane helix</keyword>
<accession>A0A8J4RPH1</accession>
<keyword evidence="4" id="KW-1185">Reference proteome</keyword>
<feature type="region of interest" description="Disordered" evidence="1">
    <location>
        <begin position="1"/>
        <end position="36"/>
    </location>
</feature>
<proteinExistence type="predicted"/>
<evidence type="ECO:0000313" key="3">
    <source>
        <dbReference type="EMBL" id="KAF3973590.1"/>
    </source>
</evidence>